<sequence length="122" mass="14101">MQIRLAVPQKQIQTSSSQHPALPQRVKPHDTTVSWLESWCASVLAVGINARPNILQSKLWNTPRTARVETEDPAENRQRGTSLSRFEIMENVTSCIEWLLFGSDDQIDDEKLRFDITKFRYM</sequence>
<proteinExistence type="predicted"/>
<dbReference type="HOGENOM" id="CLU_2026363_0_0_1"/>
<feature type="compositionally biased region" description="Polar residues" evidence="1">
    <location>
        <begin position="10"/>
        <end position="19"/>
    </location>
</feature>
<evidence type="ECO:0000313" key="3">
    <source>
        <dbReference type="Proteomes" id="UP000008177"/>
    </source>
</evidence>
<protein>
    <submittedName>
        <fullName evidence="2">Uncharacterized protein</fullName>
    </submittedName>
</protein>
<reference evidence="3" key="1">
    <citation type="journal article" date="2011" name="PLoS Genet.">
        <title>Genomic analysis of the necrotrophic fungal pathogens Sclerotinia sclerotiorum and Botrytis cinerea.</title>
        <authorList>
            <person name="Amselem J."/>
            <person name="Cuomo C.A."/>
            <person name="van Kan J.A."/>
            <person name="Viaud M."/>
            <person name="Benito E.P."/>
            <person name="Couloux A."/>
            <person name="Coutinho P.M."/>
            <person name="de Vries R.P."/>
            <person name="Dyer P.S."/>
            <person name="Fillinger S."/>
            <person name="Fournier E."/>
            <person name="Gout L."/>
            <person name="Hahn M."/>
            <person name="Kohn L."/>
            <person name="Lapalu N."/>
            <person name="Plummer K.M."/>
            <person name="Pradier J.M."/>
            <person name="Quevillon E."/>
            <person name="Sharon A."/>
            <person name="Simon A."/>
            <person name="ten Have A."/>
            <person name="Tudzynski B."/>
            <person name="Tudzynski P."/>
            <person name="Wincker P."/>
            <person name="Andrew M."/>
            <person name="Anthouard V."/>
            <person name="Beever R.E."/>
            <person name="Beffa R."/>
            <person name="Benoit I."/>
            <person name="Bouzid O."/>
            <person name="Brault B."/>
            <person name="Chen Z."/>
            <person name="Choquer M."/>
            <person name="Collemare J."/>
            <person name="Cotton P."/>
            <person name="Danchin E.G."/>
            <person name="Da Silva C."/>
            <person name="Gautier A."/>
            <person name="Giraud C."/>
            <person name="Giraud T."/>
            <person name="Gonzalez C."/>
            <person name="Grossetete S."/>
            <person name="Guldener U."/>
            <person name="Henrissat B."/>
            <person name="Howlett B.J."/>
            <person name="Kodira C."/>
            <person name="Kretschmer M."/>
            <person name="Lappartient A."/>
            <person name="Leroch M."/>
            <person name="Levis C."/>
            <person name="Mauceli E."/>
            <person name="Neuveglise C."/>
            <person name="Oeser B."/>
            <person name="Pearson M."/>
            <person name="Poulain J."/>
            <person name="Poussereau N."/>
            <person name="Quesneville H."/>
            <person name="Rascle C."/>
            <person name="Schumacher J."/>
            <person name="Segurens B."/>
            <person name="Sexton A."/>
            <person name="Silva E."/>
            <person name="Sirven C."/>
            <person name="Soanes D.M."/>
            <person name="Talbot N.J."/>
            <person name="Templeton M."/>
            <person name="Yandava C."/>
            <person name="Yarden O."/>
            <person name="Zeng Q."/>
            <person name="Rollins J.A."/>
            <person name="Lebrun M.H."/>
            <person name="Dickman M."/>
        </authorList>
    </citation>
    <scope>NUCLEOTIDE SEQUENCE [LARGE SCALE GENOMIC DNA]</scope>
    <source>
        <strain evidence="3">T4</strain>
    </source>
</reference>
<evidence type="ECO:0000256" key="1">
    <source>
        <dbReference type="SAM" id="MobiDB-lite"/>
    </source>
</evidence>
<name>G2YNC9_BOTF4</name>
<gene>
    <name evidence="2" type="ORF">BofuT4_P121460.1</name>
</gene>
<dbReference type="Proteomes" id="UP000008177">
    <property type="component" value="Unplaced contigs"/>
</dbReference>
<dbReference type="EMBL" id="FQ790346">
    <property type="protein sequence ID" value="CCD53127.1"/>
    <property type="molecule type" value="Genomic_DNA"/>
</dbReference>
<evidence type="ECO:0000313" key="2">
    <source>
        <dbReference type="EMBL" id="CCD53127.1"/>
    </source>
</evidence>
<dbReference type="InParanoid" id="G2YNC9"/>
<dbReference type="AlphaFoldDB" id="G2YNC9"/>
<accession>G2YNC9</accession>
<feature type="region of interest" description="Disordered" evidence="1">
    <location>
        <begin position="1"/>
        <end position="26"/>
    </location>
</feature>
<organism evidence="2 3">
    <name type="scientific">Botryotinia fuckeliana (strain T4)</name>
    <name type="common">Noble rot fungus</name>
    <name type="synonym">Botrytis cinerea</name>
    <dbReference type="NCBI Taxonomy" id="999810"/>
    <lineage>
        <taxon>Eukaryota</taxon>
        <taxon>Fungi</taxon>
        <taxon>Dikarya</taxon>
        <taxon>Ascomycota</taxon>
        <taxon>Pezizomycotina</taxon>
        <taxon>Leotiomycetes</taxon>
        <taxon>Helotiales</taxon>
        <taxon>Sclerotiniaceae</taxon>
        <taxon>Botrytis</taxon>
    </lineage>
</organism>